<dbReference type="RefSeq" id="WP_174195000.1">
    <property type="nucleotide sequence ID" value="NZ_JABULH010000007.1"/>
</dbReference>
<gene>
    <name evidence="4" type="ORF">HRV97_14510</name>
</gene>
<evidence type="ECO:0000313" key="4">
    <source>
        <dbReference type="EMBL" id="NTS66367.1"/>
    </source>
</evidence>
<evidence type="ECO:0000313" key="5">
    <source>
        <dbReference type="Proteomes" id="UP000621447"/>
    </source>
</evidence>
<proteinExistence type="predicted"/>
<evidence type="ECO:0000259" key="3">
    <source>
        <dbReference type="PROSITE" id="PS50977"/>
    </source>
</evidence>
<dbReference type="InterPro" id="IPR001647">
    <property type="entry name" value="HTH_TetR"/>
</dbReference>
<sequence length="212" mass="22608">MTIEPPRRRRRHPDELRSEAVGAARDILERFGPAAITLQSVAGALGMAHGSITHHFGTAANLQAAVADDVIGQLLEDVRRGVRALRAGDIDEAGLVDLVFDTFAQTGVGRLIGWLAATDRQMLEPLFSRFSRLPSELAGDTTGGSTVADHELPALVKGIVSGALSASLIGDELDHALGLPRSFAKRRAARELTLRRGASIVSCEFRRPGSQS</sequence>
<feature type="domain" description="HTH tetR-type" evidence="3">
    <location>
        <begin position="14"/>
        <end position="74"/>
    </location>
</feature>
<keyword evidence="5" id="KW-1185">Reference proteome</keyword>
<evidence type="ECO:0000256" key="2">
    <source>
        <dbReference type="PROSITE-ProRule" id="PRU00335"/>
    </source>
</evidence>
<name>A0ABX2JIW8_9SPHN</name>
<dbReference type="Gene3D" id="1.10.357.10">
    <property type="entry name" value="Tetracycline Repressor, domain 2"/>
    <property type="match status" value="1"/>
</dbReference>
<dbReference type="SUPFAM" id="SSF46689">
    <property type="entry name" value="Homeodomain-like"/>
    <property type="match status" value="1"/>
</dbReference>
<feature type="DNA-binding region" description="H-T-H motif" evidence="2">
    <location>
        <begin position="37"/>
        <end position="56"/>
    </location>
</feature>
<dbReference type="InterPro" id="IPR009057">
    <property type="entry name" value="Homeodomain-like_sf"/>
</dbReference>
<dbReference type="EMBL" id="JABULH010000007">
    <property type="protein sequence ID" value="NTS66367.1"/>
    <property type="molecule type" value="Genomic_DNA"/>
</dbReference>
<organism evidence="4 5">
    <name type="scientific">Sphingomonas hominis</name>
    <dbReference type="NCBI Taxonomy" id="2741495"/>
    <lineage>
        <taxon>Bacteria</taxon>
        <taxon>Pseudomonadati</taxon>
        <taxon>Pseudomonadota</taxon>
        <taxon>Alphaproteobacteria</taxon>
        <taxon>Sphingomonadales</taxon>
        <taxon>Sphingomonadaceae</taxon>
        <taxon>Sphingomonas</taxon>
    </lineage>
</organism>
<dbReference type="Proteomes" id="UP000621447">
    <property type="component" value="Unassembled WGS sequence"/>
</dbReference>
<comment type="caution">
    <text evidence="4">The sequence shown here is derived from an EMBL/GenBank/DDBJ whole genome shotgun (WGS) entry which is preliminary data.</text>
</comment>
<protein>
    <submittedName>
        <fullName evidence="4">TetR/AcrR family transcriptional regulator</fullName>
    </submittedName>
</protein>
<keyword evidence="1 2" id="KW-0238">DNA-binding</keyword>
<evidence type="ECO:0000256" key="1">
    <source>
        <dbReference type="ARBA" id="ARBA00023125"/>
    </source>
</evidence>
<accession>A0ABX2JIW8</accession>
<dbReference type="PROSITE" id="PS50977">
    <property type="entry name" value="HTH_TETR_2"/>
    <property type="match status" value="1"/>
</dbReference>
<reference evidence="4 5" key="1">
    <citation type="submission" date="2020-06" db="EMBL/GenBank/DDBJ databases">
        <title>Sphingomonas hominis sp. nov., a member of the Sphingomonas, isolated from the hair of a 22-year-old girl.</title>
        <authorList>
            <person name="Zhang D.-F."/>
            <person name="Cui X.-W."/>
        </authorList>
    </citation>
    <scope>NUCLEOTIDE SEQUENCE [LARGE SCALE GENOMIC DNA]</scope>
    <source>
        <strain evidence="4 5">HHU CXW</strain>
    </source>
</reference>